<proteinExistence type="predicted"/>
<feature type="region of interest" description="Disordered" evidence="1">
    <location>
        <begin position="1"/>
        <end position="63"/>
    </location>
</feature>
<protein>
    <submittedName>
        <fullName evidence="2">Uncharacterized protein</fullName>
    </submittedName>
</protein>
<dbReference type="Proteomes" id="UP000004816">
    <property type="component" value="Unassembled WGS sequence"/>
</dbReference>
<name>E5XQ54_SEGRC</name>
<comment type="caution">
    <text evidence="2">The sequence shown here is derived from an EMBL/GenBank/DDBJ whole genome shotgun (WGS) entry which is preliminary data.</text>
</comment>
<evidence type="ECO:0000256" key="1">
    <source>
        <dbReference type="SAM" id="MobiDB-lite"/>
    </source>
</evidence>
<evidence type="ECO:0000313" key="2">
    <source>
        <dbReference type="EMBL" id="EFV13527.1"/>
    </source>
</evidence>
<feature type="region of interest" description="Disordered" evidence="1">
    <location>
        <begin position="80"/>
        <end position="107"/>
    </location>
</feature>
<feature type="compositionally biased region" description="Basic and acidic residues" evidence="1">
    <location>
        <begin position="1"/>
        <end position="13"/>
    </location>
</feature>
<sequence length="107" mass="12333">MSGWSDDSKRYGYYEDDQEPETVERVVRRDGRWISPEQLAAEQEAEERREGDAAERKRREAPKILTKRWAPGVGVVVVAEREARPDPAGRQDKSGPDEPGRREQGRR</sequence>
<dbReference type="EMBL" id="ACZI02000001">
    <property type="protein sequence ID" value="EFV13527.1"/>
    <property type="molecule type" value="Genomic_DNA"/>
</dbReference>
<dbReference type="RefSeq" id="WP_007469256.1">
    <property type="nucleotide sequence ID" value="NZ_KI391953.1"/>
</dbReference>
<feature type="compositionally biased region" description="Basic and acidic residues" evidence="1">
    <location>
        <begin position="22"/>
        <end position="32"/>
    </location>
</feature>
<accession>E5XQ54</accession>
<dbReference type="AlphaFoldDB" id="E5XQ54"/>
<reference evidence="2 3" key="1">
    <citation type="journal article" date="2011" name="Stand. Genomic Sci.">
        <title>High quality draft genome sequence of Segniliparus rugosus CDC 945(T)= (ATCC BAA-974(T)).</title>
        <authorList>
            <person name="Earl A.M."/>
            <person name="Desjardins C.A."/>
            <person name="Fitzgerald M.G."/>
            <person name="Arachchi H.M."/>
            <person name="Zeng Q."/>
            <person name="Mehta T."/>
            <person name="Griggs A."/>
            <person name="Birren B.W."/>
            <person name="Toney N.C."/>
            <person name="Carr J."/>
            <person name="Posey J."/>
            <person name="Butler W.R."/>
        </authorList>
    </citation>
    <scope>NUCLEOTIDE SEQUENCE [LARGE SCALE GENOMIC DNA]</scope>
    <source>
        <strain evidence="3">ATCC BAA-974 / DSM 45345 / CCUG 50838 / CIP 108380 / JCM 13579 / CDC 945</strain>
    </source>
</reference>
<dbReference type="STRING" id="679197.HMPREF9336_01626"/>
<feature type="compositionally biased region" description="Basic and acidic residues" evidence="1">
    <location>
        <begin position="46"/>
        <end position="62"/>
    </location>
</feature>
<keyword evidence="3" id="KW-1185">Reference proteome</keyword>
<gene>
    <name evidence="2" type="ORF">HMPREF9336_01626</name>
</gene>
<evidence type="ECO:0000313" key="3">
    <source>
        <dbReference type="Proteomes" id="UP000004816"/>
    </source>
</evidence>
<organism evidence="2 3">
    <name type="scientific">Segniliparus rugosus (strain ATCC BAA-974 / DSM 45345 / CCUG 50838 / CIP 108380 / JCM 13579 / CDC 945)</name>
    <dbReference type="NCBI Taxonomy" id="679197"/>
    <lineage>
        <taxon>Bacteria</taxon>
        <taxon>Bacillati</taxon>
        <taxon>Actinomycetota</taxon>
        <taxon>Actinomycetes</taxon>
        <taxon>Mycobacteriales</taxon>
        <taxon>Segniliparaceae</taxon>
        <taxon>Segniliparus</taxon>
    </lineage>
</organism>
<dbReference type="HOGENOM" id="CLU_2208235_0_0_11"/>